<dbReference type="Gene3D" id="3.40.50.2020">
    <property type="match status" value="1"/>
</dbReference>
<organism evidence="1 2">
    <name type="scientific">Ilyodon furcidens</name>
    <name type="common">goldbreast splitfin</name>
    <dbReference type="NCBI Taxonomy" id="33524"/>
    <lineage>
        <taxon>Eukaryota</taxon>
        <taxon>Metazoa</taxon>
        <taxon>Chordata</taxon>
        <taxon>Craniata</taxon>
        <taxon>Vertebrata</taxon>
        <taxon>Euteleostomi</taxon>
        <taxon>Actinopterygii</taxon>
        <taxon>Neopterygii</taxon>
        <taxon>Teleostei</taxon>
        <taxon>Neoteleostei</taxon>
        <taxon>Acanthomorphata</taxon>
        <taxon>Ovalentaria</taxon>
        <taxon>Atherinomorphae</taxon>
        <taxon>Cyprinodontiformes</taxon>
        <taxon>Goodeidae</taxon>
        <taxon>Ilyodon</taxon>
    </lineage>
</organism>
<proteinExistence type="predicted"/>
<protein>
    <submittedName>
        <fullName evidence="1">Uncharacterized protein</fullName>
    </submittedName>
</protein>
<keyword evidence="2" id="KW-1185">Reference proteome</keyword>
<gene>
    <name evidence="1" type="ORF">ILYODFUR_034289</name>
</gene>
<reference evidence="1 2" key="1">
    <citation type="submission" date="2021-06" db="EMBL/GenBank/DDBJ databases">
        <authorList>
            <person name="Palmer J.M."/>
        </authorList>
    </citation>
    <scope>NUCLEOTIDE SEQUENCE [LARGE SCALE GENOMIC DNA]</scope>
    <source>
        <strain evidence="2">if_2019</strain>
        <tissue evidence="1">Muscle</tissue>
    </source>
</reference>
<dbReference type="Proteomes" id="UP001482620">
    <property type="component" value="Unassembled WGS sequence"/>
</dbReference>
<evidence type="ECO:0000313" key="2">
    <source>
        <dbReference type="Proteomes" id="UP001482620"/>
    </source>
</evidence>
<dbReference type="EMBL" id="JAHRIQ010075633">
    <property type="protein sequence ID" value="MEQ2246053.1"/>
    <property type="molecule type" value="Genomic_DNA"/>
</dbReference>
<accession>A0ABV0UQ66</accession>
<dbReference type="InterPro" id="IPR029057">
    <property type="entry name" value="PRTase-like"/>
</dbReference>
<name>A0ABV0UQ66_9TELE</name>
<comment type="caution">
    <text evidence="1">The sequence shown here is derived from an EMBL/GenBank/DDBJ whole genome shotgun (WGS) entry which is preliminary data.</text>
</comment>
<evidence type="ECO:0000313" key="1">
    <source>
        <dbReference type="EMBL" id="MEQ2246053.1"/>
    </source>
</evidence>
<sequence length="69" mass="7667">MNLEELHEERTEDGAGASSAKENGTLYAACELMKKQQAQIQGCMVIIELKDLNGADRLKPHSVFSLLQY</sequence>
<dbReference type="SUPFAM" id="SSF53271">
    <property type="entry name" value="PRTase-like"/>
    <property type="match status" value="1"/>
</dbReference>